<dbReference type="EMBL" id="ACPB03003766">
    <property type="status" value="NOT_ANNOTATED_CDS"/>
    <property type="molecule type" value="Genomic_DNA"/>
</dbReference>
<dbReference type="GO" id="GO:0097196">
    <property type="term" value="C:Shu complex"/>
    <property type="evidence" value="ECO:0007669"/>
    <property type="project" value="TreeGrafter"/>
</dbReference>
<dbReference type="OMA" id="RIEENNY"/>
<accession>T1HL05</accession>
<dbReference type="GO" id="GO:0000724">
    <property type="term" value="P:double-strand break repair via homologous recombination"/>
    <property type="evidence" value="ECO:0007669"/>
    <property type="project" value="TreeGrafter"/>
</dbReference>
<dbReference type="PANTHER" id="PTHR28498">
    <property type="entry name" value="ZINC FINGER SWIM DOMAIN-CONTAINING PROTEIN 7"/>
    <property type="match status" value="1"/>
</dbReference>
<dbReference type="HOGENOM" id="CLU_1789256_0_0_1"/>
<dbReference type="InParanoid" id="T1HL05"/>
<evidence type="ECO:0000313" key="1">
    <source>
        <dbReference type="EnsemblMetazoa" id="RPRC004729-PA"/>
    </source>
</evidence>
<reference evidence="1" key="1">
    <citation type="submission" date="2015-05" db="UniProtKB">
        <authorList>
            <consortium name="EnsemblMetazoa"/>
        </authorList>
    </citation>
    <scope>IDENTIFICATION</scope>
</reference>
<protein>
    <submittedName>
        <fullName evidence="1">SWIM-type domain-containing protein</fullName>
    </submittedName>
</protein>
<dbReference type="VEuPathDB" id="VectorBase:RPRC004729"/>
<organism evidence="1 2">
    <name type="scientific">Rhodnius prolixus</name>
    <name type="common">Triatomid bug</name>
    <dbReference type="NCBI Taxonomy" id="13249"/>
    <lineage>
        <taxon>Eukaryota</taxon>
        <taxon>Metazoa</taxon>
        <taxon>Ecdysozoa</taxon>
        <taxon>Arthropoda</taxon>
        <taxon>Hexapoda</taxon>
        <taxon>Insecta</taxon>
        <taxon>Pterygota</taxon>
        <taxon>Neoptera</taxon>
        <taxon>Paraneoptera</taxon>
        <taxon>Hemiptera</taxon>
        <taxon>Heteroptera</taxon>
        <taxon>Panheteroptera</taxon>
        <taxon>Cimicomorpha</taxon>
        <taxon>Reduviidae</taxon>
        <taxon>Triatominae</taxon>
        <taxon>Rhodnius</taxon>
    </lineage>
</organism>
<dbReference type="GO" id="GO:0008270">
    <property type="term" value="F:zinc ion binding"/>
    <property type="evidence" value="ECO:0007669"/>
    <property type="project" value="InterPro"/>
</dbReference>
<dbReference type="PANTHER" id="PTHR28498:SF1">
    <property type="entry name" value="ZINC FINGER SWIM DOMAIN-CONTAINING PROTEIN 7"/>
    <property type="match status" value="1"/>
</dbReference>
<sequence length="145" mass="16426">MEFSCSPDVGSLEVRIASSLLETVCERIEENNYEITDEDIAVLYDVFGTDLEKSFELIEKKSFELVTVGNTARTYIVVNGSSGIYTLYPYVNFCQCCAYKMSITKKKPFICKHILGSRLAIAMKKCKSRTSPNFVYHNMSDNNVL</sequence>
<dbReference type="InterPro" id="IPR007527">
    <property type="entry name" value="Znf_SWIM"/>
</dbReference>
<name>T1HL05_RHOPR</name>
<evidence type="ECO:0000313" key="2">
    <source>
        <dbReference type="Proteomes" id="UP000015103"/>
    </source>
</evidence>
<dbReference type="EnsemblMetazoa" id="RPRC004729-RA">
    <property type="protein sequence ID" value="RPRC004729-PA"/>
    <property type="gene ID" value="RPRC004729"/>
</dbReference>
<dbReference type="GeneID" id="141452483"/>
<proteinExistence type="predicted"/>
<dbReference type="PROSITE" id="PS50966">
    <property type="entry name" value="ZF_SWIM"/>
    <property type="match status" value="1"/>
</dbReference>
<dbReference type="RefSeq" id="XP_073980778.1">
    <property type="nucleotide sequence ID" value="XM_074124677.1"/>
</dbReference>
<dbReference type="AlphaFoldDB" id="T1HL05"/>
<dbReference type="STRING" id="13249.T1HL05"/>
<dbReference type="Proteomes" id="UP000015103">
    <property type="component" value="Unassembled WGS sequence"/>
</dbReference>
<keyword evidence="2" id="KW-1185">Reference proteome</keyword>